<dbReference type="GO" id="GO:0005667">
    <property type="term" value="C:transcription regulator complex"/>
    <property type="evidence" value="ECO:0007669"/>
    <property type="project" value="TreeGrafter"/>
</dbReference>
<evidence type="ECO:0000259" key="8">
    <source>
        <dbReference type="PROSITE" id="PS50157"/>
    </source>
</evidence>
<reference evidence="9 10" key="1">
    <citation type="journal article" date="2016" name="Nat. Commun.">
        <title>Ectomycorrhizal ecology is imprinted in the genome of the dominant symbiotic fungus Cenococcum geophilum.</title>
        <authorList>
            <consortium name="DOE Joint Genome Institute"/>
            <person name="Peter M."/>
            <person name="Kohler A."/>
            <person name="Ohm R.A."/>
            <person name="Kuo A."/>
            <person name="Krutzmann J."/>
            <person name="Morin E."/>
            <person name="Arend M."/>
            <person name="Barry K.W."/>
            <person name="Binder M."/>
            <person name="Choi C."/>
            <person name="Clum A."/>
            <person name="Copeland A."/>
            <person name="Grisel N."/>
            <person name="Haridas S."/>
            <person name="Kipfer T."/>
            <person name="LaButti K."/>
            <person name="Lindquist E."/>
            <person name="Lipzen A."/>
            <person name="Maire R."/>
            <person name="Meier B."/>
            <person name="Mihaltcheva S."/>
            <person name="Molinier V."/>
            <person name="Murat C."/>
            <person name="Poggeler S."/>
            <person name="Quandt C.A."/>
            <person name="Sperisen C."/>
            <person name="Tritt A."/>
            <person name="Tisserant E."/>
            <person name="Crous P.W."/>
            <person name="Henrissat B."/>
            <person name="Nehls U."/>
            <person name="Egli S."/>
            <person name="Spatafora J.W."/>
            <person name="Grigoriev I.V."/>
            <person name="Martin F.M."/>
        </authorList>
    </citation>
    <scope>NUCLEOTIDE SEQUENCE [LARGE SCALE GENOMIC DNA]</scope>
    <source>
        <strain evidence="9 10">CBS 459.81</strain>
    </source>
</reference>
<evidence type="ECO:0000256" key="7">
    <source>
        <dbReference type="SAM" id="SignalP"/>
    </source>
</evidence>
<sequence>MGNLVLLLFLLSLLLDLVTAQTAPMNPTLPVGIGDSYPDPEGVLRPICNLCGISLGICTCIDSLVPNTPLEQQFTAATFLDHPEWPGEACENTSDPLQPEQIPYNPLHRLETAKVQLLNENATTVQPNTIELWLGLTYNPGDGQSRPAVTPPQRRNAPRQDGYPCHHFGCSKTFNRLCDLRRHTKNHLERSARPHKCSFCNEGFLYPKDRDRHEKTHTRPYTSEETLVCPVEGCTNTGGFSRRDNLQRHMRRLHQGVALIV</sequence>
<name>A0A8E2JCN5_9PEZI</name>
<evidence type="ECO:0000256" key="1">
    <source>
        <dbReference type="ARBA" id="ARBA00022723"/>
    </source>
</evidence>
<keyword evidence="3 6" id="KW-0863">Zinc-finger</keyword>
<dbReference type="GO" id="GO:0000981">
    <property type="term" value="F:DNA-binding transcription factor activity, RNA polymerase II-specific"/>
    <property type="evidence" value="ECO:0007669"/>
    <property type="project" value="TreeGrafter"/>
</dbReference>
<dbReference type="PROSITE" id="PS50157">
    <property type="entry name" value="ZINC_FINGER_C2H2_2"/>
    <property type="match status" value="2"/>
</dbReference>
<keyword evidence="7" id="KW-0732">Signal</keyword>
<dbReference type="AlphaFoldDB" id="A0A8E2JCN5"/>
<evidence type="ECO:0000256" key="5">
    <source>
        <dbReference type="ARBA" id="ARBA00044085"/>
    </source>
</evidence>
<dbReference type="GO" id="GO:0008270">
    <property type="term" value="F:zinc ion binding"/>
    <property type="evidence" value="ECO:0007669"/>
    <property type="project" value="UniProtKB-KW"/>
</dbReference>
<protein>
    <recommendedName>
        <fullName evidence="5">C2H2 type master regulator of conidiophore development brlA</fullName>
    </recommendedName>
</protein>
<dbReference type="SUPFAM" id="SSF57667">
    <property type="entry name" value="beta-beta-alpha zinc fingers"/>
    <property type="match status" value="1"/>
</dbReference>
<dbReference type="SMART" id="SM00355">
    <property type="entry name" value="ZnF_C2H2"/>
    <property type="match status" value="3"/>
</dbReference>
<feature type="domain" description="C2H2-type" evidence="8">
    <location>
        <begin position="163"/>
        <end position="192"/>
    </location>
</feature>
<dbReference type="Gene3D" id="3.30.160.60">
    <property type="entry name" value="Classic Zinc Finger"/>
    <property type="match status" value="2"/>
</dbReference>
<gene>
    <name evidence="9" type="ORF">K432DRAFT_334459</name>
</gene>
<dbReference type="GO" id="GO:0000785">
    <property type="term" value="C:chromatin"/>
    <property type="evidence" value="ECO:0007669"/>
    <property type="project" value="TreeGrafter"/>
</dbReference>
<evidence type="ECO:0000256" key="6">
    <source>
        <dbReference type="PROSITE-ProRule" id="PRU00042"/>
    </source>
</evidence>
<evidence type="ECO:0000313" key="9">
    <source>
        <dbReference type="EMBL" id="OCK77149.1"/>
    </source>
</evidence>
<accession>A0A8E2JCN5</accession>
<evidence type="ECO:0000256" key="2">
    <source>
        <dbReference type="ARBA" id="ARBA00022737"/>
    </source>
</evidence>
<feature type="signal peptide" evidence="7">
    <location>
        <begin position="1"/>
        <end position="20"/>
    </location>
</feature>
<feature type="domain" description="C2H2-type" evidence="8">
    <location>
        <begin position="195"/>
        <end position="222"/>
    </location>
</feature>
<proteinExistence type="predicted"/>
<keyword evidence="2" id="KW-0677">Repeat</keyword>
<feature type="chain" id="PRO_5034330709" description="C2H2 type master regulator of conidiophore development brlA" evidence="7">
    <location>
        <begin position="21"/>
        <end position="261"/>
    </location>
</feature>
<keyword evidence="10" id="KW-1185">Reference proteome</keyword>
<dbReference type="GO" id="GO:0000978">
    <property type="term" value="F:RNA polymerase II cis-regulatory region sequence-specific DNA binding"/>
    <property type="evidence" value="ECO:0007669"/>
    <property type="project" value="TreeGrafter"/>
</dbReference>
<dbReference type="OrthoDB" id="8922241at2759"/>
<dbReference type="EMBL" id="KV745150">
    <property type="protein sequence ID" value="OCK77149.1"/>
    <property type="molecule type" value="Genomic_DNA"/>
</dbReference>
<dbReference type="InterPro" id="IPR013087">
    <property type="entry name" value="Znf_C2H2_type"/>
</dbReference>
<evidence type="ECO:0000313" key="10">
    <source>
        <dbReference type="Proteomes" id="UP000250266"/>
    </source>
</evidence>
<dbReference type="InterPro" id="IPR036236">
    <property type="entry name" value="Znf_C2H2_sf"/>
</dbReference>
<evidence type="ECO:0000256" key="4">
    <source>
        <dbReference type="ARBA" id="ARBA00022833"/>
    </source>
</evidence>
<keyword evidence="4" id="KW-0862">Zinc</keyword>
<dbReference type="Proteomes" id="UP000250266">
    <property type="component" value="Unassembled WGS sequence"/>
</dbReference>
<keyword evidence="1" id="KW-0479">Metal-binding</keyword>
<evidence type="ECO:0000256" key="3">
    <source>
        <dbReference type="ARBA" id="ARBA00022771"/>
    </source>
</evidence>
<dbReference type="PANTHER" id="PTHR14003">
    <property type="entry name" value="TRANSCRIPTIONAL REPRESSOR PROTEIN YY"/>
    <property type="match status" value="1"/>
</dbReference>
<dbReference type="PROSITE" id="PS00028">
    <property type="entry name" value="ZINC_FINGER_C2H2_1"/>
    <property type="match status" value="2"/>
</dbReference>
<organism evidence="9 10">
    <name type="scientific">Lepidopterella palustris CBS 459.81</name>
    <dbReference type="NCBI Taxonomy" id="1314670"/>
    <lineage>
        <taxon>Eukaryota</taxon>
        <taxon>Fungi</taxon>
        <taxon>Dikarya</taxon>
        <taxon>Ascomycota</taxon>
        <taxon>Pezizomycotina</taxon>
        <taxon>Dothideomycetes</taxon>
        <taxon>Pleosporomycetidae</taxon>
        <taxon>Mytilinidiales</taxon>
        <taxon>Argynnaceae</taxon>
        <taxon>Lepidopterella</taxon>
    </lineage>
</organism>
<dbReference type="PANTHER" id="PTHR14003:SF19">
    <property type="entry name" value="YY2 TRANSCRIPTION FACTOR"/>
    <property type="match status" value="1"/>
</dbReference>